<reference evidence="2 3" key="1">
    <citation type="submission" date="2019-10" db="EMBL/GenBank/DDBJ databases">
        <authorList>
            <person name="Palmer J.M."/>
        </authorList>
    </citation>
    <scope>NUCLEOTIDE SEQUENCE [LARGE SCALE GENOMIC DNA]</scope>
    <source>
        <strain evidence="2 3">TWF696</strain>
    </source>
</reference>
<evidence type="ECO:0000313" key="2">
    <source>
        <dbReference type="EMBL" id="KAK6336312.1"/>
    </source>
</evidence>
<gene>
    <name evidence="2" type="ORF">TWF696_001874</name>
</gene>
<dbReference type="Proteomes" id="UP001375240">
    <property type="component" value="Unassembled WGS sequence"/>
</dbReference>
<proteinExistence type="predicted"/>
<feature type="region of interest" description="Disordered" evidence="1">
    <location>
        <begin position="147"/>
        <end position="169"/>
    </location>
</feature>
<protein>
    <submittedName>
        <fullName evidence="2">Uncharacterized protein</fullName>
    </submittedName>
</protein>
<accession>A0AAV9U675</accession>
<organism evidence="2 3">
    <name type="scientific">Orbilia brochopaga</name>
    <dbReference type="NCBI Taxonomy" id="3140254"/>
    <lineage>
        <taxon>Eukaryota</taxon>
        <taxon>Fungi</taxon>
        <taxon>Dikarya</taxon>
        <taxon>Ascomycota</taxon>
        <taxon>Pezizomycotina</taxon>
        <taxon>Orbiliomycetes</taxon>
        <taxon>Orbiliales</taxon>
        <taxon>Orbiliaceae</taxon>
        <taxon>Orbilia</taxon>
    </lineage>
</organism>
<name>A0AAV9U675_9PEZI</name>
<dbReference type="EMBL" id="JAVHNQ010000011">
    <property type="protein sequence ID" value="KAK6336312.1"/>
    <property type="molecule type" value="Genomic_DNA"/>
</dbReference>
<dbReference type="AlphaFoldDB" id="A0AAV9U675"/>
<sequence>MAASCGFQATLFTRLNHPLKLLRLDPGFRLLSPRTRPEVFPQGSLYRFEVAIPYRPDAIILYEVDLPPFEYDIKSKVFLRLRIESQPIVDAIFAPEGLYDSNGAPCNLFALTRTPQNQNQDNSDGKLLMALEHRKLPGREVPQVARVSTPRSVPGPTMINSPGRPQYRRGSPTNLSYSFTVWNRATVVEYEDESYTGGARGSPFPVAVNLSNGENTVLDLDIDVPEYSSALLASRFTYMVMTTVVSQ</sequence>
<keyword evidence="3" id="KW-1185">Reference proteome</keyword>
<evidence type="ECO:0000256" key="1">
    <source>
        <dbReference type="SAM" id="MobiDB-lite"/>
    </source>
</evidence>
<evidence type="ECO:0000313" key="3">
    <source>
        <dbReference type="Proteomes" id="UP001375240"/>
    </source>
</evidence>
<comment type="caution">
    <text evidence="2">The sequence shown here is derived from an EMBL/GenBank/DDBJ whole genome shotgun (WGS) entry which is preliminary data.</text>
</comment>